<evidence type="ECO:0000256" key="1">
    <source>
        <dbReference type="SAM" id="MobiDB-lite"/>
    </source>
</evidence>
<comment type="caution">
    <text evidence="2">The sequence shown here is derived from an EMBL/GenBank/DDBJ whole genome shotgun (WGS) entry which is preliminary data.</text>
</comment>
<dbReference type="Proteomes" id="UP000054776">
    <property type="component" value="Unassembled WGS sequence"/>
</dbReference>
<sequence>MKTQTVRQTMSHEKIIFSVESLVTEIPINNDDIVVVDWDMEIEIPFSNSFHHNFITKQQQFNLQNMSILSERISMISPKTSIERTSGELMQKRASKGKRGRDREGFG</sequence>
<dbReference type="EMBL" id="JYDH01000009">
    <property type="protein sequence ID" value="KRY41259.1"/>
    <property type="molecule type" value="Genomic_DNA"/>
</dbReference>
<evidence type="ECO:0000313" key="3">
    <source>
        <dbReference type="Proteomes" id="UP000054776"/>
    </source>
</evidence>
<evidence type="ECO:0000313" key="2">
    <source>
        <dbReference type="EMBL" id="KRY41259.1"/>
    </source>
</evidence>
<proteinExistence type="predicted"/>
<name>A0A0V1BVS4_TRISP</name>
<reference evidence="2 3" key="1">
    <citation type="submission" date="2015-01" db="EMBL/GenBank/DDBJ databases">
        <title>Evolution of Trichinella species and genotypes.</title>
        <authorList>
            <person name="Korhonen P.K."/>
            <person name="Edoardo P."/>
            <person name="Giuseppe L.R."/>
            <person name="Gasser R.B."/>
        </authorList>
    </citation>
    <scope>NUCLEOTIDE SEQUENCE [LARGE SCALE GENOMIC DNA]</scope>
    <source>
        <strain evidence="2">ISS3</strain>
    </source>
</reference>
<dbReference type="InParanoid" id="A0A0V1BVS4"/>
<accession>A0A0V1BVS4</accession>
<dbReference type="AlphaFoldDB" id="A0A0V1BVS4"/>
<keyword evidence="3" id="KW-1185">Reference proteome</keyword>
<protein>
    <submittedName>
        <fullName evidence="2">Uncharacterized protein</fullName>
    </submittedName>
</protein>
<gene>
    <name evidence="2" type="ORF">T01_6844</name>
</gene>
<organism evidence="2 3">
    <name type="scientific">Trichinella spiralis</name>
    <name type="common">Trichina worm</name>
    <dbReference type="NCBI Taxonomy" id="6334"/>
    <lineage>
        <taxon>Eukaryota</taxon>
        <taxon>Metazoa</taxon>
        <taxon>Ecdysozoa</taxon>
        <taxon>Nematoda</taxon>
        <taxon>Enoplea</taxon>
        <taxon>Dorylaimia</taxon>
        <taxon>Trichinellida</taxon>
        <taxon>Trichinellidae</taxon>
        <taxon>Trichinella</taxon>
    </lineage>
</organism>
<feature type="region of interest" description="Disordered" evidence="1">
    <location>
        <begin position="80"/>
        <end position="107"/>
    </location>
</feature>